<dbReference type="AlphaFoldDB" id="A0A7L3ZEM8"/>
<dbReference type="InterPro" id="IPR001322">
    <property type="entry name" value="Lamin_tail_dom"/>
</dbReference>
<dbReference type="GO" id="GO:0006998">
    <property type="term" value="P:nuclear envelope organization"/>
    <property type="evidence" value="ECO:0007669"/>
    <property type="project" value="TreeGrafter"/>
</dbReference>
<dbReference type="GO" id="GO:0090435">
    <property type="term" value="P:protein localization to nuclear envelope"/>
    <property type="evidence" value="ECO:0007669"/>
    <property type="project" value="TreeGrafter"/>
</dbReference>
<keyword evidence="2" id="KW-0597">Phosphoprotein</keyword>
<sequence>MGGWEMIRKIGDTSASYRYTSRYILKAGQTVTIWAANAGVTASPPTDLIWKNQNSWGSGEDVKVVLKNSQGEEVAQRSTVFKTTLREGEEREIETESAERMEEEDSYHQQVSC</sequence>
<gene>
    <name evidence="7" type="primary">Lmnb1</name>
    <name evidence="7" type="ORF">FREGRA_R15359</name>
</gene>
<evidence type="ECO:0000256" key="3">
    <source>
        <dbReference type="ARBA" id="ARBA00023054"/>
    </source>
</evidence>
<comment type="subcellular location">
    <subcellularLocation>
        <location evidence="1">Nucleus</location>
    </subcellularLocation>
</comment>
<dbReference type="GO" id="GO:0051664">
    <property type="term" value="P:nuclear pore localization"/>
    <property type="evidence" value="ECO:0007669"/>
    <property type="project" value="TreeGrafter"/>
</dbReference>
<accession>A0A7L3ZEM8</accession>
<dbReference type="GO" id="GO:0031507">
    <property type="term" value="P:heterochromatin formation"/>
    <property type="evidence" value="ECO:0007669"/>
    <property type="project" value="TreeGrafter"/>
</dbReference>
<dbReference type="SUPFAM" id="SSF74853">
    <property type="entry name" value="Lamin A/C globular tail domain"/>
    <property type="match status" value="1"/>
</dbReference>
<proteinExistence type="predicted"/>
<dbReference type="Proteomes" id="UP000563060">
    <property type="component" value="Unassembled WGS sequence"/>
</dbReference>
<dbReference type="Gene3D" id="2.60.40.1260">
    <property type="entry name" value="Lamin Tail domain"/>
    <property type="match status" value="1"/>
</dbReference>
<protein>
    <submittedName>
        <fullName evidence="7">LMNB1 protein</fullName>
    </submittedName>
</protein>
<comment type="caution">
    <text evidence="7">The sequence shown here is derived from an EMBL/GenBank/DDBJ whole genome shotgun (WGS) entry which is preliminary data.</text>
</comment>
<feature type="domain" description="LTD" evidence="6">
    <location>
        <begin position="1"/>
        <end position="81"/>
    </location>
</feature>
<dbReference type="PANTHER" id="PTHR45721">
    <property type="entry name" value="LAMIN DM0-RELATED"/>
    <property type="match status" value="1"/>
</dbReference>
<dbReference type="EMBL" id="VZZT01009652">
    <property type="protein sequence ID" value="NXW11943.1"/>
    <property type="molecule type" value="Genomic_DNA"/>
</dbReference>
<dbReference type="Pfam" id="PF00932">
    <property type="entry name" value="LTD"/>
    <property type="match status" value="1"/>
</dbReference>
<evidence type="ECO:0000256" key="2">
    <source>
        <dbReference type="ARBA" id="ARBA00022553"/>
    </source>
</evidence>
<evidence type="ECO:0000259" key="6">
    <source>
        <dbReference type="PROSITE" id="PS51841"/>
    </source>
</evidence>
<dbReference type="PANTHER" id="PTHR45721:SF3">
    <property type="entry name" value="LAMIN-B1"/>
    <property type="match status" value="1"/>
</dbReference>
<evidence type="ECO:0000256" key="1">
    <source>
        <dbReference type="ARBA" id="ARBA00004123"/>
    </source>
</evidence>
<reference evidence="7 8" key="1">
    <citation type="submission" date="2019-09" db="EMBL/GenBank/DDBJ databases">
        <title>Bird 10,000 Genomes (B10K) Project - Family phase.</title>
        <authorList>
            <person name="Zhang G."/>
        </authorList>
    </citation>
    <scope>NUCLEOTIDE SEQUENCE [LARGE SCALE GENOMIC DNA]</scope>
    <source>
        <strain evidence="7">B10K-DU-006-09</strain>
        <tissue evidence="7">Muscle</tissue>
    </source>
</reference>
<evidence type="ECO:0000313" key="8">
    <source>
        <dbReference type="Proteomes" id="UP000563060"/>
    </source>
</evidence>
<feature type="non-terminal residue" evidence="7">
    <location>
        <position position="1"/>
    </location>
</feature>
<dbReference type="GO" id="GO:0005652">
    <property type="term" value="C:nuclear lamina"/>
    <property type="evidence" value="ECO:0007669"/>
    <property type="project" value="TreeGrafter"/>
</dbReference>
<evidence type="ECO:0000256" key="4">
    <source>
        <dbReference type="ARBA" id="ARBA00023242"/>
    </source>
</evidence>
<feature type="compositionally biased region" description="Acidic residues" evidence="5">
    <location>
        <begin position="90"/>
        <end position="105"/>
    </location>
</feature>
<feature type="region of interest" description="Disordered" evidence="5">
    <location>
        <begin position="86"/>
        <end position="113"/>
    </location>
</feature>
<keyword evidence="3" id="KW-0175">Coiled coil</keyword>
<dbReference type="GO" id="GO:0007097">
    <property type="term" value="P:nuclear migration"/>
    <property type="evidence" value="ECO:0007669"/>
    <property type="project" value="TreeGrafter"/>
</dbReference>
<feature type="non-terminal residue" evidence="7">
    <location>
        <position position="113"/>
    </location>
</feature>
<name>A0A7L3ZEM8_FREGA</name>
<dbReference type="GO" id="GO:0005200">
    <property type="term" value="F:structural constituent of cytoskeleton"/>
    <property type="evidence" value="ECO:0007669"/>
    <property type="project" value="TreeGrafter"/>
</dbReference>
<keyword evidence="8" id="KW-1185">Reference proteome</keyword>
<evidence type="ECO:0000256" key="5">
    <source>
        <dbReference type="SAM" id="MobiDB-lite"/>
    </source>
</evidence>
<dbReference type="InterPro" id="IPR036415">
    <property type="entry name" value="Lamin_tail_dom_sf"/>
</dbReference>
<dbReference type="PROSITE" id="PS51841">
    <property type="entry name" value="LTD"/>
    <property type="match status" value="1"/>
</dbReference>
<organism evidence="7 8">
    <name type="scientific">Fregetta grallaria</name>
    <name type="common">White-bellied storm-petrel</name>
    <name type="synonym">Procellaria grallaria</name>
    <dbReference type="NCBI Taxonomy" id="79628"/>
    <lineage>
        <taxon>Eukaryota</taxon>
        <taxon>Metazoa</taxon>
        <taxon>Chordata</taxon>
        <taxon>Craniata</taxon>
        <taxon>Vertebrata</taxon>
        <taxon>Euteleostomi</taxon>
        <taxon>Archelosauria</taxon>
        <taxon>Archosauria</taxon>
        <taxon>Dinosauria</taxon>
        <taxon>Saurischia</taxon>
        <taxon>Theropoda</taxon>
        <taxon>Coelurosauria</taxon>
        <taxon>Aves</taxon>
        <taxon>Neognathae</taxon>
        <taxon>Neoaves</taxon>
        <taxon>Aequornithes</taxon>
        <taxon>Procellariiformes</taxon>
        <taxon>Hydrobatidae</taxon>
        <taxon>Fregetta</taxon>
    </lineage>
</organism>
<evidence type="ECO:0000313" key="7">
    <source>
        <dbReference type="EMBL" id="NXW11943.1"/>
    </source>
</evidence>
<keyword evidence="4" id="KW-0539">Nucleus</keyword>